<comment type="caution">
    <text evidence="3">The sequence shown here is derived from an EMBL/GenBank/DDBJ whole genome shotgun (WGS) entry which is preliminary data.</text>
</comment>
<feature type="region of interest" description="Disordered" evidence="1">
    <location>
        <begin position="1105"/>
        <end position="1240"/>
    </location>
</feature>
<feature type="region of interest" description="Disordered" evidence="1">
    <location>
        <begin position="919"/>
        <end position="950"/>
    </location>
</feature>
<feature type="region of interest" description="Disordered" evidence="1">
    <location>
        <begin position="1365"/>
        <end position="1386"/>
    </location>
</feature>
<gene>
    <name evidence="3" type="ORF">NSK_002115</name>
</gene>
<evidence type="ECO:0000256" key="1">
    <source>
        <dbReference type="SAM" id="MobiDB-lite"/>
    </source>
</evidence>
<evidence type="ECO:0000313" key="4">
    <source>
        <dbReference type="Proteomes" id="UP000355283"/>
    </source>
</evidence>
<feature type="domain" description="USP" evidence="2">
    <location>
        <begin position="1827"/>
        <end position="2200"/>
    </location>
</feature>
<protein>
    <recommendedName>
        <fullName evidence="2">USP domain-containing protein</fullName>
    </recommendedName>
</protein>
<dbReference type="OrthoDB" id="205782at2759"/>
<proteinExistence type="predicted"/>
<dbReference type="PROSITE" id="PS50235">
    <property type="entry name" value="USP_3"/>
    <property type="match status" value="1"/>
</dbReference>
<feature type="compositionally biased region" description="Polar residues" evidence="1">
    <location>
        <begin position="1372"/>
        <end position="1386"/>
    </location>
</feature>
<feature type="region of interest" description="Disordered" evidence="1">
    <location>
        <begin position="132"/>
        <end position="163"/>
    </location>
</feature>
<dbReference type="Gene3D" id="3.90.70.10">
    <property type="entry name" value="Cysteine proteinases"/>
    <property type="match status" value="1"/>
</dbReference>
<feature type="compositionally biased region" description="Basic and acidic residues" evidence="1">
    <location>
        <begin position="1797"/>
        <end position="1811"/>
    </location>
</feature>
<feature type="region of interest" description="Disordered" evidence="1">
    <location>
        <begin position="969"/>
        <end position="990"/>
    </location>
</feature>
<dbReference type="InterPro" id="IPR028889">
    <property type="entry name" value="USP"/>
</dbReference>
<dbReference type="InterPro" id="IPR038765">
    <property type="entry name" value="Papain-like_cys_pep_sf"/>
</dbReference>
<organism evidence="3 4">
    <name type="scientific">Nannochloropsis salina CCMP1776</name>
    <dbReference type="NCBI Taxonomy" id="1027361"/>
    <lineage>
        <taxon>Eukaryota</taxon>
        <taxon>Sar</taxon>
        <taxon>Stramenopiles</taxon>
        <taxon>Ochrophyta</taxon>
        <taxon>Eustigmatophyceae</taxon>
        <taxon>Eustigmatales</taxon>
        <taxon>Monodopsidaceae</taxon>
        <taxon>Microchloropsis</taxon>
        <taxon>Microchloropsis salina</taxon>
    </lineage>
</organism>
<reference evidence="3 4" key="1">
    <citation type="submission" date="2019-01" db="EMBL/GenBank/DDBJ databases">
        <title>Nuclear Genome Assembly of the Microalgal Biofuel strain Nannochloropsis salina CCMP1776.</title>
        <authorList>
            <person name="Hovde B."/>
        </authorList>
    </citation>
    <scope>NUCLEOTIDE SEQUENCE [LARGE SCALE GENOMIC DNA]</scope>
    <source>
        <strain evidence="3 4">CCMP1776</strain>
    </source>
</reference>
<feature type="region of interest" description="Disordered" evidence="1">
    <location>
        <begin position="314"/>
        <end position="376"/>
    </location>
</feature>
<dbReference type="InterPro" id="IPR001394">
    <property type="entry name" value="Peptidase_C19_UCH"/>
</dbReference>
<dbReference type="Pfam" id="PF00443">
    <property type="entry name" value="UCH"/>
    <property type="match status" value="1"/>
</dbReference>
<dbReference type="GO" id="GO:0004843">
    <property type="term" value="F:cysteine-type deubiquitinase activity"/>
    <property type="evidence" value="ECO:0007669"/>
    <property type="project" value="InterPro"/>
</dbReference>
<feature type="region of interest" description="Disordered" evidence="1">
    <location>
        <begin position="1046"/>
        <end position="1066"/>
    </location>
</feature>
<accession>A0A4D9DCT5</accession>
<feature type="region of interest" description="Disordered" evidence="1">
    <location>
        <begin position="767"/>
        <end position="816"/>
    </location>
</feature>
<keyword evidence="4" id="KW-1185">Reference proteome</keyword>
<evidence type="ECO:0000313" key="3">
    <source>
        <dbReference type="EMBL" id="TFJ86458.1"/>
    </source>
</evidence>
<feature type="compositionally biased region" description="Basic and acidic residues" evidence="1">
    <location>
        <begin position="1113"/>
        <end position="1160"/>
    </location>
</feature>
<feature type="compositionally biased region" description="Basic residues" evidence="1">
    <location>
        <begin position="251"/>
        <end position="262"/>
    </location>
</feature>
<feature type="region of interest" description="Disordered" evidence="1">
    <location>
        <begin position="1554"/>
        <end position="1585"/>
    </location>
</feature>
<name>A0A4D9DCT5_9STRA</name>
<feature type="compositionally biased region" description="Basic and acidic residues" evidence="1">
    <location>
        <begin position="143"/>
        <end position="163"/>
    </location>
</feature>
<feature type="compositionally biased region" description="Gly residues" evidence="1">
    <location>
        <begin position="801"/>
        <end position="812"/>
    </location>
</feature>
<dbReference type="SUPFAM" id="SSF54001">
    <property type="entry name" value="Cysteine proteinases"/>
    <property type="match status" value="1"/>
</dbReference>
<feature type="compositionally biased region" description="Polar residues" evidence="1">
    <location>
        <begin position="1737"/>
        <end position="1749"/>
    </location>
</feature>
<feature type="compositionally biased region" description="Polar residues" evidence="1">
    <location>
        <begin position="1181"/>
        <end position="1198"/>
    </location>
</feature>
<feature type="compositionally biased region" description="Basic and acidic residues" evidence="1">
    <location>
        <begin position="781"/>
        <end position="791"/>
    </location>
</feature>
<feature type="compositionally biased region" description="Basic and acidic residues" evidence="1">
    <location>
        <begin position="314"/>
        <end position="351"/>
    </location>
</feature>
<dbReference type="Proteomes" id="UP000355283">
    <property type="component" value="Unassembled WGS sequence"/>
</dbReference>
<feature type="region of interest" description="Disordered" evidence="1">
    <location>
        <begin position="1787"/>
        <end position="1821"/>
    </location>
</feature>
<feature type="compositionally biased region" description="Polar residues" evidence="1">
    <location>
        <begin position="1228"/>
        <end position="1240"/>
    </location>
</feature>
<dbReference type="EMBL" id="SDOX01000008">
    <property type="protein sequence ID" value="TFJ86458.1"/>
    <property type="molecule type" value="Genomic_DNA"/>
</dbReference>
<feature type="compositionally biased region" description="Basic and acidic residues" evidence="1">
    <location>
        <begin position="360"/>
        <end position="376"/>
    </location>
</feature>
<sequence>MVSSVGGAGAQMIGRKVNRGEIPSDAATKLLVELGWDFDCDPTHNTQHQLYQAAMPDLPWESLGQRKQLNAFLSDAIVKGKLVCTRDELRAEAARLACESCKTLVEDAIDRFVEAKSSSVCPSLKMTKASGALGDSCRSGEGALDKSEGIVKPEETESQDDKGSLQAISQELVNVADLSWKIEPVGGGISSSQLEQLKEIVKMSAATPESLSLSGSDRLVALLAEEGGSSKDGHDMAKTMETLSFADGSGKKKNKKKKRKKAVSAAAQPSASVGVLIPHTSPGIVADDGDVMGRLEGGGGDGNDEVMHCLERTGQEAVRSEGTKGKEGKVDGNGKRREGIEISKKLREKNDAGNGNDPKQSGEERSTEGDTSEHEGQAAALRLVGGEHADHGAVQTAGEWLREKLASLVQHYRGLMEAGAAADRMSELTASERRGGRDAGLSAAGSGASNSFLEYQLQHQAYKLPQLLQTQEAHLRQWLHTLTELVRFLLRLEACLTLVAGQSREVLSRLIKYIYAQYEKSIEELMQIHIQGRKAMLRVLPATVAQEFFIILNYPAPPEARHMSARHLEEKRRIVLRLHEVVAQCLLPQSTDESPLAAGQGLANYDGRRTRALLERYMHLGHDPMGFFKGDFWDMVEKKEEKCYNLRVSLLAGTQPKSHRTEILQEAQEHETALRATVTEWEGKLQDLFEATSAAFEKELAVGCFPQSLEMAEALRGRQRAFIAEWEAHREGYKFQVTLSQERLQEVYAANHEEKLRLRQRNEAALVAGPENSTGARKHLPAKDTAKDTRSGTDNPLPNGGKDGPNDGGKGGKPSIEAVTAMNMNSLLQQAQLQQLEQCLAFRVVAVRHMTQRLRLVRGHQAFLKTNLSRRPIVTRALCGQASDASAKMRLLLARLLVQKLGSAYGDWQATLMEQELSAQEERDKQQQLLKKGGGAHSMTAGRKKGSTRVGTLTGKTALAVNGRASSLTGKEGLDASSSSAGPVFTGTEPTAESFCGLERGDSTQAGHDTMEGAASCVFVSSKEVTKPKGKGSAEGEMGNAAQASLLSSGRSSLKESRPLQSPSWIDSQGNFLTSARSLAHHQSEAAASGECDGLERGWIRVSSREGRHRALTRKEEKRHEQLQEDVKLAAEEEHKVPKLRPRDQREEEQRKESAQERVKGQFGVGSGRLSLRIDRGEGNGAQSQSASSPWTLHSDTNAEVARIIPTSSAPPSPPSTNGERPHETLEDSLSSSKVAATSTHAANLESADNISKTAFTVDVRGGSGGNGKALKEEDVVCKDGKGLGGRDLQRATGSDPFDTGKSVEGNDEEDEDIGDVEILFGAFGGVQETRGGEYESSSEGCKDFQIRSGGPEEQHMSPIDVETPVRMPHSRGNTQPPMDDVSTQPSQPLLQLPVAERSQLHLVAQRGRDVEMDVTQDQSHRRHQDDMSSSPHLVACPPSHPQTHLGAQWPAVPSFHQPPPDVNGSFTAPLVRPELAHSGIYPTQYSHAMGKVHPHMVEGGGLPPNHPPYQGYFPSAPSPYFVDVPPPNTPNFAVYSHGLGPPLVYQELQSGQRREYPGSGTGMGDNHLTSTQKQYDPPHQGRQHHYSRYAEQGCSLYRQGFFDGSSPHPSRLRHYQGGGPPSAAHPAYSLPVHHANDVQQRSLPFAFPRVVRNSPCRGNPVFTAAPPYSAISYDVGRLPGGSRALLRGATEAGWRKGGVSGGRGDEKGGRGPARGRATYSAAGRNARCQGLPPSSEGETSSSNKQDGCQHSYPVPINGVGAQVEEDTEIARQLVVERVEGSHEAGIATGAHLSHPPKQESRVKLPSDRIKSPSNRSQAGSRVLVGGGLANRMGQNHCYLNVVVQSLWSIRAFRNRICRDTDASMLVKSNETTHMCKLHEALRAIMEGLSDQEADIASHERGEDTTIPPPVVSVDRLRQVLSEMVRQKSNPTPACGSEIYVHDGKFRAGHMDDAVEAFEEILRLLGAGGEEGRLVVRDSFCLHLRELMFCPTCGSSSPSPARDYDTNVFYVPVRSLIEEAARRASSKLNSVSISESVGLDFGSLLQNAGSGDLYRCRNTEACPIARRGEKRAGHRYLVRGPPSVFSLGLVWDSLKADPRDTQALIDLLSSTICLKHFKLPVEHQGDDNVEQQGEMIGVLRGFFAFHPQKHHYVSFLLYDGTGWGCVDDGRAYALGPHLSDALKECTEQQYQPSLLFYEAN</sequence>
<feature type="region of interest" description="Disordered" evidence="1">
    <location>
        <begin position="1694"/>
        <end position="1757"/>
    </location>
</feature>
<feature type="region of interest" description="Disordered" evidence="1">
    <location>
        <begin position="244"/>
        <end position="267"/>
    </location>
</feature>
<feature type="region of interest" description="Disordered" evidence="1">
    <location>
        <begin position="1282"/>
        <end position="1312"/>
    </location>
</feature>
<evidence type="ECO:0000259" key="2">
    <source>
        <dbReference type="PROSITE" id="PS50235"/>
    </source>
</evidence>
<dbReference type="GO" id="GO:0016579">
    <property type="term" value="P:protein deubiquitination"/>
    <property type="evidence" value="ECO:0007669"/>
    <property type="project" value="InterPro"/>
</dbReference>